<dbReference type="InterPro" id="IPR011042">
    <property type="entry name" value="6-blade_b-propeller_TolB-like"/>
</dbReference>
<accession>A0AA35QYW8</accession>
<dbReference type="Pfam" id="PF07676">
    <property type="entry name" value="PD40"/>
    <property type="match status" value="1"/>
</dbReference>
<evidence type="ECO:0000313" key="3">
    <source>
        <dbReference type="Proteomes" id="UP001174909"/>
    </source>
</evidence>
<dbReference type="SUPFAM" id="SSF82171">
    <property type="entry name" value="DPP6 N-terminal domain-like"/>
    <property type="match status" value="2"/>
</dbReference>
<dbReference type="PANTHER" id="PTHR36842:SF1">
    <property type="entry name" value="PROTEIN TOLB"/>
    <property type="match status" value="1"/>
</dbReference>
<dbReference type="PANTHER" id="PTHR36842">
    <property type="entry name" value="PROTEIN TOLB HOMOLOG"/>
    <property type="match status" value="1"/>
</dbReference>
<keyword evidence="3" id="KW-1185">Reference proteome</keyword>
<dbReference type="AlphaFoldDB" id="A0AA35QYW8"/>
<sequence>MLNATVAHVRARRIPWPTGRTAPWVPAPTRRRLTILVVVIAALLATVACSSNPSRTANNESPMSVNRIAYIDPDGQLVTSNPDGSARNLLTAGAVARSGGILAQPQRSDLIYSWPLWSPDASRIAVSLLRGDSPADAHVSLHSLESSTGVGGAAFVNEAPLTIADGTPHYAQWSPDGRKLGVTAATPEGLTLFVVDAMPTPESATQNAQLVVLRGGPLYFDWSPDSAALAVHSNEDVLLVRLDQETQQFSTQPLARSRSFRTPAWSPDGTRLAWSAPGGDGEALWLGQPDQLDAAPLRLAEVEGASAFLWSSDGAVIAVADRQIAGSPAYRRLRLLAADGSTERVVKEDDWVLGFFWEPNGDRLAWVALNPEERTMEWRVIPGLDSASAGDAEDSALGGFRFSPSGETFLMLAFFDQYARSHSPWAPDGSALVVAGTQQYLSERRNGSSGGGSRVYVVETGEGGELRDIANGSMAVWSTR</sequence>
<dbReference type="EMBL" id="CASHTH010000279">
    <property type="protein sequence ID" value="CAI7996796.1"/>
    <property type="molecule type" value="Genomic_DNA"/>
</dbReference>
<comment type="similarity">
    <text evidence="1">Belongs to the TolB family.</text>
</comment>
<evidence type="ECO:0000313" key="2">
    <source>
        <dbReference type="EMBL" id="CAI7996796.1"/>
    </source>
</evidence>
<evidence type="ECO:0000256" key="1">
    <source>
        <dbReference type="ARBA" id="ARBA00009820"/>
    </source>
</evidence>
<name>A0AA35QYW8_GEOBA</name>
<dbReference type="InterPro" id="IPR011659">
    <property type="entry name" value="WD40"/>
</dbReference>
<proteinExistence type="inferred from homology"/>
<dbReference type="Proteomes" id="UP001174909">
    <property type="component" value="Unassembled WGS sequence"/>
</dbReference>
<comment type="caution">
    <text evidence="2">The sequence shown here is derived from an EMBL/GenBank/DDBJ whole genome shotgun (WGS) entry which is preliminary data.</text>
</comment>
<gene>
    <name evidence="2" type="ORF">GBAR_LOCUS1965</name>
</gene>
<protein>
    <submittedName>
        <fullName evidence="2">Uncharacterized protein</fullName>
    </submittedName>
</protein>
<reference evidence="2" key="1">
    <citation type="submission" date="2023-03" db="EMBL/GenBank/DDBJ databases">
        <authorList>
            <person name="Steffen K."/>
            <person name="Cardenas P."/>
        </authorList>
    </citation>
    <scope>NUCLEOTIDE SEQUENCE</scope>
</reference>
<organism evidence="2 3">
    <name type="scientific">Geodia barretti</name>
    <name type="common">Barrett's horny sponge</name>
    <dbReference type="NCBI Taxonomy" id="519541"/>
    <lineage>
        <taxon>Eukaryota</taxon>
        <taxon>Metazoa</taxon>
        <taxon>Porifera</taxon>
        <taxon>Demospongiae</taxon>
        <taxon>Heteroscleromorpha</taxon>
        <taxon>Tetractinellida</taxon>
        <taxon>Astrophorina</taxon>
        <taxon>Geodiidae</taxon>
        <taxon>Geodia</taxon>
    </lineage>
</organism>
<dbReference type="Gene3D" id="2.120.10.30">
    <property type="entry name" value="TolB, C-terminal domain"/>
    <property type="match status" value="2"/>
</dbReference>